<keyword evidence="2" id="KW-1185">Reference proteome</keyword>
<accession>A0A8S1SKP4</accession>
<gene>
    <name evidence="1" type="ORF">POCTA_138.1.T0120208</name>
</gene>
<evidence type="ECO:0000313" key="2">
    <source>
        <dbReference type="Proteomes" id="UP000683925"/>
    </source>
</evidence>
<organism evidence="1 2">
    <name type="scientific">Paramecium octaurelia</name>
    <dbReference type="NCBI Taxonomy" id="43137"/>
    <lineage>
        <taxon>Eukaryota</taxon>
        <taxon>Sar</taxon>
        <taxon>Alveolata</taxon>
        <taxon>Ciliophora</taxon>
        <taxon>Intramacronucleata</taxon>
        <taxon>Oligohymenophorea</taxon>
        <taxon>Peniculida</taxon>
        <taxon>Parameciidae</taxon>
        <taxon>Paramecium</taxon>
    </lineage>
</organism>
<protein>
    <submittedName>
        <fullName evidence="1">Uncharacterized protein</fullName>
    </submittedName>
</protein>
<evidence type="ECO:0000313" key="1">
    <source>
        <dbReference type="EMBL" id="CAD8141033.1"/>
    </source>
</evidence>
<comment type="caution">
    <text evidence="1">The sequence shown here is derived from an EMBL/GenBank/DDBJ whole genome shotgun (WGS) entry which is preliminary data.</text>
</comment>
<sequence length="52" mass="6253">MERILTLQIISRCCNEEIVIILTAYSLVHLQTMNQLQQLWQFQIMLLTFQSR</sequence>
<proteinExistence type="predicted"/>
<dbReference type="EMBL" id="CAJJDP010000011">
    <property type="protein sequence ID" value="CAD8141033.1"/>
    <property type="molecule type" value="Genomic_DNA"/>
</dbReference>
<reference evidence="1" key="1">
    <citation type="submission" date="2021-01" db="EMBL/GenBank/DDBJ databases">
        <authorList>
            <consortium name="Genoscope - CEA"/>
            <person name="William W."/>
        </authorList>
    </citation>
    <scope>NUCLEOTIDE SEQUENCE</scope>
</reference>
<dbReference type="Proteomes" id="UP000683925">
    <property type="component" value="Unassembled WGS sequence"/>
</dbReference>
<name>A0A8S1SKP4_PAROT</name>
<dbReference type="AlphaFoldDB" id="A0A8S1SKP4"/>